<dbReference type="Gene3D" id="1.25.40.10">
    <property type="entry name" value="Tetratricopeptide repeat domain"/>
    <property type="match status" value="1"/>
</dbReference>
<reference evidence="3 4" key="1">
    <citation type="submission" date="2021-05" db="EMBL/GenBank/DDBJ databases">
        <title>Ornithinibacillus massiliensis sp. nov.</title>
        <authorList>
            <person name="Iwaza R."/>
            <person name="Lagier J.-C."/>
            <person name="Raoult D."/>
        </authorList>
    </citation>
    <scope>NUCLEOTIDE SEQUENCE [LARGE SCALE GENOMIC DNA]</scope>
    <source>
        <strain evidence="3 4">Marseille-P3601</strain>
    </source>
</reference>
<dbReference type="SUPFAM" id="SSF48452">
    <property type="entry name" value="TPR-like"/>
    <property type="match status" value="1"/>
</dbReference>
<feature type="repeat" description="TPR" evidence="1">
    <location>
        <begin position="71"/>
        <end position="104"/>
    </location>
</feature>
<dbReference type="SMART" id="SM00028">
    <property type="entry name" value="TPR"/>
    <property type="match status" value="2"/>
</dbReference>
<dbReference type="Pfam" id="PF12688">
    <property type="entry name" value="TPR_5"/>
    <property type="match status" value="1"/>
</dbReference>
<keyword evidence="1" id="KW-0802">TPR repeat</keyword>
<name>A0ABS5M9J2_9BACI</name>
<keyword evidence="4" id="KW-1185">Reference proteome</keyword>
<sequence length="160" mass="18687">MNKLTHAIALRKQEKYRESNQLLLEIWEENRNDPEINYQCAWSFDVLGEESKAVPYYEKAIELGLSGKNLEGALLGLGSTYRTLGNYYQSKRVFEKGKELFPNNRAFDVFFAMTLYNLNQHDQAMGYLLTCLLDTTTNTDIKNYEQAIRFYADKLDQVWT</sequence>
<protein>
    <submittedName>
        <fullName evidence="3">Tetratricopeptide repeat protein</fullName>
    </submittedName>
</protein>
<evidence type="ECO:0000313" key="3">
    <source>
        <dbReference type="EMBL" id="MBS3678981.1"/>
    </source>
</evidence>
<dbReference type="InterPro" id="IPR011990">
    <property type="entry name" value="TPR-like_helical_dom_sf"/>
</dbReference>
<proteinExistence type="predicted"/>
<dbReference type="EMBL" id="JAGXBY010000001">
    <property type="protein sequence ID" value="MBS3678981.1"/>
    <property type="molecule type" value="Genomic_DNA"/>
</dbReference>
<comment type="caution">
    <text evidence="3">The sequence shown here is derived from an EMBL/GenBank/DDBJ whole genome shotgun (WGS) entry which is preliminary data.</text>
</comment>
<dbReference type="InterPro" id="IPR041656">
    <property type="entry name" value="TPR_5"/>
</dbReference>
<evidence type="ECO:0000313" key="4">
    <source>
        <dbReference type="Proteomes" id="UP000681870"/>
    </source>
</evidence>
<gene>
    <name evidence="3" type="ORF">KGF86_02035</name>
</gene>
<accession>A0ABS5M9J2</accession>
<evidence type="ECO:0000259" key="2">
    <source>
        <dbReference type="Pfam" id="PF12688"/>
    </source>
</evidence>
<feature type="domain" description="Tetratrico peptide repeat group 5" evidence="2">
    <location>
        <begin position="35"/>
        <end position="155"/>
    </location>
</feature>
<organism evidence="3 4">
    <name type="scientific">Ornithinibacillus massiliensis</name>
    <dbReference type="NCBI Taxonomy" id="1944633"/>
    <lineage>
        <taxon>Bacteria</taxon>
        <taxon>Bacillati</taxon>
        <taxon>Bacillota</taxon>
        <taxon>Bacilli</taxon>
        <taxon>Bacillales</taxon>
        <taxon>Bacillaceae</taxon>
        <taxon>Ornithinibacillus</taxon>
    </lineage>
</organism>
<dbReference type="PROSITE" id="PS50005">
    <property type="entry name" value="TPR"/>
    <property type="match status" value="1"/>
</dbReference>
<dbReference type="Proteomes" id="UP000681870">
    <property type="component" value="Unassembled WGS sequence"/>
</dbReference>
<dbReference type="InterPro" id="IPR019734">
    <property type="entry name" value="TPR_rpt"/>
</dbReference>
<dbReference type="RefSeq" id="WP_211741021.1">
    <property type="nucleotide sequence ID" value="NZ_JAGXBY010000001.1"/>
</dbReference>
<evidence type="ECO:0000256" key="1">
    <source>
        <dbReference type="PROSITE-ProRule" id="PRU00339"/>
    </source>
</evidence>